<dbReference type="EMBL" id="JACSQV010000012">
    <property type="protein sequence ID" value="MBD7919392.1"/>
    <property type="molecule type" value="Genomic_DNA"/>
</dbReference>
<evidence type="ECO:0000313" key="3">
    <source>
        <dbReference type="Proteomes" id="UP000604241"/>
    </source>
</evidence>
<evidence type="ECO:0000256" key="1">
    <source>
        <dbReference type="SAM" id="MobiDB-lite"/>
    </source>
</evidence>
<feature type="region of interest" description="Disordered" evidence="1">
    <location>
        <begin position="145"/>
        <end position="173"/>
    </location>
</feature>
<evidence type="ECO:0000313" key="2">
    <source>
        <dbReference type="EMBL" id="MBD7919392.1"/>
    </source>
</evidence>
<comment type="caution">
    <text evidence="2">The sequence shown here is derived from an EMBL/GenBank/DDBJ whole genome shotgun (WGS) entry which is preliminary data.</text>
</comment>
<feature type="compositionally biased region" description="Polar residues" evidence="1">
    <location>
        <begin position="378"/>
        <end position="388"/>
    </location>
</feature>
<dbReference type="RefSeq" id="WP_191784042.1">
    <property type="nucleotide sequence ID" value="NZ_JACSQV010000012.1"/>
</dbReference>
<proteinExistence type="predicted"/>
<keyword evidence="3" id="KW-1185">Reference proteome</keyword>
<organism evidence="2 3">
    <name type="scientific">Cellulomonas avistercoris</name>
    <dbReference type="NCBI Taxonomy" id="2762242"/>
    <lineage>
        <taxon>Bacteria</taxon>
        <taxon>Bacillati</taxon>
        <taxon>Actinomycetota</taxon>
        <taxon>Actinomycetes</taxon>
        <taxon>Micrococcales</taxon>
        <taxon>Cellulomonadaceae</taxon>
        <taxon>Cellulomonas</taxon>
    </lineage>
</organism>
<evidence type="ECO:0008006" key="4">
    <source>
        <dbReference type="Google" id="ProtNLM"/>
    </source>
</evidence>
<feature type="region of interest" description="Disordered" evidence="1">
    <location>
        <begin position="376"/>
        <end position="398"/>
    </location>
</feature>
<protein>
    <recommendedName>
        <fullName evidence="4">Peptide chain release factor 1</fullName>
    </recommendedName>
</protein>
<name>A0ABR8QG41_9CELL</name>
<accession>A0ABR8QG41</accession>
<dbReference type="Pfam" id="PF18844">
    <property type="entry name" value="baeRF_family2"/>
    <property type="match status" value="1"/>
</dbReference>
<sequence>MHLHWLKPLLGRPAPFVTVHLDASPAEVAGESGPVDRWRSVRRDLERDGAPQALLDELAERIAQPDGRRDSHGRALVADADGVVVDRVLLEAPATSSGSYGPVPALGPVVRASEESVRVLVVAVDRTGADLRWGDADDGEYRRQASETVEGGHDEVRKVRESGLERRGQTRAEDSWQRNAEAVAAALDVRVRDKRPDLVVLTGDVRMVPLVRDALGQQARELTVEVPGGGRGDGIHEAAFHARVTEVVGEHRARRRAAQVEGYREALGRGEGAVTGLDDVVEVLRRGQVDELIVDASVPEGGFAQRTLWVGPGVLQVATSRSDLASIGVLDGDAREMPAEVAVMRAVVGQDAGVTFVEDADVELVDGIGATLRWADESTPSESVPSQSDDQRRLRTVV</sequence>
<reference evidence="2 3" key="1">
    <citation type="submission" date="2020-08" db="EMBL/GenBank/DDBJ databases">
        <title>A Genomic Blueprint of the Chicken Gut Microbiome.</title>
        <authorList>
            <person name="Gilroy R."/>
            <person name="Ravi A."/>
            <person name="Getino M."/>
            <person name="Pursley I."/>
            <person name="Horton D.L."/>
            <person name="Alikhan N.-F."/>
            <person name="Baker D."/>
            <person name="Gharbi K."/>
            <person name="Hall N."/>
            <person name="Watson M."/>
            <person name="Adriaenssens E.M."/>
            <person name="Foster-Nyarko E."/>
            <person name="Jarju S."/>
            <person name="Secka A."/>
            <person name="Antonio M."/>
            <person name="Oren A."/>
            <person name="Chaudhuri R."/>
            <person name="La Ragione R.M."/>
            <person name="Hildebrand F."/>
            <person name="Pallen M.J."/>
        </authorList>
    </citation>
    <scope>NUCLEOTIDE SEQUENCE [LARGE SCALE GENOMIC DNA]</scope>
    <source>
        <strain evidence="2 3">Sa3CUA2</strain>
    </source>
</reference>
<dbReference type="InterPro" id="IPR040701">
    <property type="entry name" value="Bact_RF_family2"/>
</dbReference>
<feature type="compositionally biased region" description="Basic and acidic residues" evidence="1">
    <location>
        <begin position="389"/>
        <end position="398"/>
    </location>
</feature>
<dbReference type="Proteomes" id="UP000604241">
    <property type="component" value="Unassembled WGS sequence"/>
</dbReference>
<gene>
    <name evidence="2" type="ORF">H9657_14050</name>
</gene>